<evidence type="ECO:0000256" key="7">
    <source>
        <dbReference type="PIRSR" id="PIRSR615500-1"/>
    </source>
</evidence>
<keyword evidence="6" id="KW-0325">Glycoprotein</keyword>
<dbReference type="InterPro" id="IPR015500">
    <property type="entry name" value="Peptidase_S8_subtilisin-rel"/>
</dbReference>
<evidence type="ECO:0000256" key="2">
    <source>
        <dbReference type="ARBA" id="ARBA00022670"/>
    </source>
</evidence>
<evidence type="ECO:0000256" key="4">
    <source>
        <dbReference type="ARBA" id="ARBA00022801"/>
    </source>
</evidence>
<evidence type="ECO:0000259" key="9">
    <source>
        <dbReference type="Pfam" id="PF00082"/>
    </source>
</evidence>
<dbReference type="InterPro" id="IPR022398">
    <property type="entry name" value="Peptidase_S8_His-AS"/>
</dbReference>
<feature type="active site" description="Charge relay system" evidence="8">
    <location>
        <position position="124"/>
    </location>
</feature>
<dbReference type="InterPro" id="IPR041469">
    <property type="entry name" value="Subtilisin-like_FN3"/>
</dbReference>
<dbReference type="Pfam" id="PF02225">
    <property type="entry name" value="PA"/>
    <property type="match status" value="1"/>
</dbReference>
<dbReference type="FunFam" id="3.50.30.30:FF:000005">
    <property type="entry name" value="subtilisin-like protease SBT1.5"/>
    <property type="match status" value="3"/>
</dbReference>
<feature type="active site" description="Charge relay system" evidence="8">
    <location>
        <position position="534"/>
    </location>
</feature>
<dbReference type="PANTHER" id="PTHR10795">
    <property type="entry name" value="PROPROTEIN CONVERTASE SUBTILISIN/KEXIN"/>
    <property type="match status" value="1"/>
</dbReference>
<gene>
    <name evidence="13" type="ORF">AARE701A_LOCUS2640</name>
</gene>
<evidence type="ECO:0000256" key="3">
    <source>
        <dbReference type="ARBA" id="ARBA00022729"/>
    </source>
</evidence>
<evidence type="ECO:0000313" key="13">
    <source>
        <dbReference type="EMBL" id="CAE5959087.1"/>
    </source>
</evidence>
<dbReference type="Pfam" id="PF00082">
    <property type="entry name" value="Peptidase_S8"/>
    <property type="match status" value="3"/>
</dbReference>
<keyword evidence="3" id="KW-0732">Signal</keyword>
<evidence type="ECO:0000259" key="12">
    <source>
        <dbReference type="Pfam" id="PF17766"/>
    </source>
</evidence>
<comment type="similarity">
    <text evidence="1 8">Belongs to the peptidase S8 family.</text>
</comment>
<accession>A0A8S1ZNW7</accession>
<evidence type="ECO:0000256" key="8">
    <source>
        <dbReference type="PROSITE-ProRule" id="PRU01240"/>
    </source>
</evidence>
<dbReference type="Gene3D" id="3.40.50.200">
    <property type="entry name" value="Peptidase S8/S53 domain"/>
    <property type="match status" value="4"/>
</dbReference>
<dbReference type="FunFam" id="3.40.50.200:FF:000006">
    <property type="entry name" value="Subtilisin-like protease SBT1.5"/>
    <property type="match status" value="3"/>
</dbReference>
<keyword evidence="2 8" id="KW-0645">Protease</keyword>
<sequence length="2274" mass="242919">MISQKLSNVDVHIVYLGEKQHDAPEFVTESHHQMLLSLLGSKVDAHESMVYSYRHGFSGFSAKLTESQAKKLADSPEVVHVMADSFYELATTRTWDYLGLSVANPNNLLNDTNMGDQVIIGFIDTGVWPESESFNDNGVGPIPRKWKGGCEPGEKFKSTNCNRKLIGAKYFINGFLAENEGFNTSESRDYISARDFIGHGTHTVSIAGGSFVPNISYKGLAGGNLRGGAPRARIAIYKACWYVDQLGVVACSSSDILKAMDEAMHDGVDVLSLSLGAQIPLYPETDLRDRIATGAFHAVAKGIIVVCAGGNSGPAAQTVLNTAPWILTVAATTLDRSFPTPITLGNRKVILGQALYTGQELGFTSLVYPENPGNTNETFSGVCESLNLNPNRTMAGKVVLCFTTNTLFTAVSRAASYVKTAGGLGVIIARNPGYNLTPCRDDFPCVAIDYELGTDILLYIRSTGSPVVKIQPSRTLVGQPVGTKVATFSSRGPNSISPAILKPDIGVPGVSILAATSPDSNSSVGGYDILSGTSMAAPVVAGVVALLKASHPNWSPAAFRSAIVTTAWRTDPFGEHIFAEGSSRKVADPFDYGGGIVNAENAAEPGLIYDMGTQDYILYLCSAGYNDSSISQLVGKVTVCSNPKPSVLDVNLPSITIPNLKDEVTLTRTVTNVGPVDSVYKVVVEPPLGIRAVVTPETLVFNSKTKSVSFTVRVSTTHKINTGFYFGNLIWTDSIHNVTIPVSSVLVVLSLIIVLNVARASAKSKVHIVYLGEKQHDDPEFVTESHHQMLSSLLGSKDNAHESMVYSYRHGFSGFAAKLTKSQAKKIADSPEVIHVIPDGYYELATTRTWDYLGLSADNSKNLLNDTNMGDQTIIGVIDTGVWPESESFNDNGVGPIPSHWKGGCEPGENFSSINCNRKLIGAKYFINGFLAENQGFNTTESPDYISARDFDGHGTHVASTVGGSFVPNVSYKGLAKGTLRGGAPRARIAMYKACWYLNELDGVTCSFSDIMKAIDEAIHDGVDVLSLSLGGRIPLNSETDLRDGIATGAFHAVAKGIVVVCAGGNAGPASQTVVNTAPWIVTVAATTLDRSFATPIILGNNQVILGQAMYTGPELGFTSLVYPEDPGNSYDTFSGVCESLNLNPNHTMAGRVVLCFTTARDYAVVSRAASFVKAAGGLGLIIARNPGYNLAPCSDDFPCVAIDYELGTDILFYIRYTGYETMNYDLTSYSSTCSVVSFPSKKHVIIRKKITYRSPVVKIQPSRTLVGEPVGTKVATFSSRGPNSISPAILKPDIAAPGVSILAATSPNETLNAGGFVMLSGTSMAAPVISGVIALLKSLHPDWSPAAFRSAIVTTAWRTDPFGEQIFAEGSSRDPFDYGGGLVNPEKAAEPGLIYDMGPQDYILYLCSVGYNESSISLLVGKVTVCSNPKPSVLDVNLPSITIPNLNDEVTLTRTVTNVGPVDSVYKVVVEPPLGIRVVVTPETLVFNSKSKSVSFTVLVSTTHRINTRYFFGSLTWSDSVHNVVIPVSVHIVYLGEKQNHDPEFVTESHHQMLVSLLGSKKDADDSMVYSYRHGFSGFAAKLTKSQAKKIADLPEVVHVIPDGFHELATTRTWDYVGLSAANPKNLLNDTNMGDQVIIGVIDTGVWPESESFNDNGVGPIPRQWKGGCESGENFRSTNCNRKLIGAKYFINGFLAQNKGFNSTKSPDYISARDFDGHGTHVASIAGGSFVPNVSYKGLAGGTLRGGAPRARIAMYKACWYLDELNGLTCSNSDIMKAIDEAMHDGVDVLSISLVGQVPLNSETDLRDGFATGLFHAVAKGIVVVCAGGNDGPAAQTVVNIAPWIITVAATTLDRSFPTPITLGNNKVILGQATYTGPELGLTSLVYPEDARNSNETFSGVCESLNLNPNLTMAGKVVLCFTTSRTNAAIYRAASFVKAAGGLGLIISRNPAFTLASCNDDFPCVAIDYELGTDILSYIRSTRSPVVKIQPSTTLSGQPVGTKVVNFSSRGPNSMSPAILKPDIAAPGVRILAATSPNDTLKSGGFAMLSGTSMATPVISGVIALLKALHPDWSPAAFRSAIVTTAWRTEPFGEQIFAEGSKVADPFDYGGGLVNPEKAAEPGLIYDMGPQDYILYLCSAGYNESSISQLVGQVTVCSNPKPSVLDVNLPSITIPNLKDEVNLTRTVTNVGPFDSVYKVVVDPPLGVRVVVTPETLVFNSKTKSVSFTVHVSTTHKINTGYYFGSLTWTDSVHNVVIPLSVRTQILQNYYDEN</sequence>
<feature type="domain" description="Inhibitor I9" evidence="11">
    <location>
        <begin position="766"/>
        <end position="844"/>
    </location>
</feature>
<dbReference type="Pfam" id="PF05922">
    <property type="entry name" value="Inhibitor_I9"/>
    <property type="match status" value="2"/>
</dbReference>
<evidence type="ECO:0000256" key="6">
    <source>
        <dbReference type="ARBA" id="ARBA00023180"/>
    </source>
</evidence>
<dbReference type="Proteomes" id="UP000682877">
    <property type="component" value="Chromosome 1"/>
</dbReference>
<dbReference type="Pfam" id="PF17766">
    <property type="entry name" value="fn3_6"/>
    <property type="match status" value="3"/>
</dbReference>
<evidence type="ECO:0000259" key="10">
    <source>
        <dbReference type="Pfam" id="PF02225"/>
    </source>
</evidence>
<feature type="active site" description="Charge relay system" evidence="7 8">
    <location>
        <position position="1719"/>
    </location>
</feature>
<dbReference type="Gene3D" id="3.50.30.30">
    <property type="match status" value="2"/>
</dbReference>
<dbReference type="SUPFAM" id="SSF52743">
    <property type="entry name" value="Subtilisin-like"/>
    <property type="match status" value="3"/>
</dbReference>
<feature type="domain" description="Peptidase S8/S53" evidence="9">
    <location>
        <begin position="115"/>
        <end position="570"/>
    </location>
</feature>
<name>A0A8S1ZNW7_ARAAE</name>
<dbReference type="PROSITE" id="PS51892">
    <property type="entry name" value="SUBTILASE"/>
    <property type="match status" value="3"/>
</dbReference>
<dbReference type="PROSITE" id="PS00137">
    <property type="entry name" value="SUBTILASE_HIS"/>
    <property type="match status" value="2"/>
</dbReference>
<evidence type="ECO:0000256" key="1">
    <source>
        <dbReference type="ARBA" id="ARBA00011073"/>
    </source>
</evidence>
<organism evidence="13 14">
    <name type="scientific">Arabidopsis arenosa</name>
    <name type="common">Sand rock-cress</name>
    <name type="synonym">Cardaminopsis arenosa</name>
    <dbReference type="NCBI Taxonomy" id="38785"/>
    <lineage>
        <taxon>Eukaryota</taxon>
        <taxon>Viridiplantae</taxon>
        <taxon>Streptophyta</taxon>
        <taxon>Embryophyta</taxon>
        <taxon>Tracheophyta</taxon>
        <taxon>Spermatophyta</taxon>
        <taxon>Magnoliopsida</taxon>
        <taxon>eudicotyledons</taxon>
        <taxon>Gunneridae</taxon>
        <taxon>Pentapetalae</taxon>
        <taxon>rosids</taxon>
        <taxon>malvids</taxon>
        <taxon>Brassicales</taxon>
        <taxon>Brassicaceae</taxon>
        <taxon>Camelineae</taxon>
        <taxon>Arabidopsis</taxon>
    </lineage>
</organism>
<feature type="domain" description="Subtilisin-like protease fibronectin type-III" evidence="12">
    <location>
        <begin position="649"/>
        <end position="742"/>
    </location>
</feature>
<evidence type="ECO:0008006" key="15">
    <source>
        <dbReference type="Google" id="ProtNLM"/>
    </source>
</evidence>
<dbReference type="FunFam" id="3.30.70.80:FF:000002">
    <property type="entry name" value="Subtilisin-like protease SBT5.3"/>
    <property type="match status" value="3"/>
</dbReference>
<feature type="domain" description="Subtilisin-like protease fibronectin type-III" evidence="12">
    <location>
        <begin position="1436"/>
        <end position="1531"/>
    </location>
</feature>
<reference evidence="13" key="1">
    <citation type="submission" date="2021-01" db="EMBL/GenBank/DDBJ databases">
        <authorList>
            <person name="Bezrukov I."/>
        </authorList>
    </citation>
    <scope>NUCLEOTIDE SEQUENCE</scope>
</reference>
<dbReference type="GO" id="GO:0006508">
    <property type="term" value="P:proteolysis"/>
    <property type="evidence" value="ECO:0007669"/>
    <property type="project" value="UniProtKB-KW"/>
</dbReference>
<feature type="active site" description="Charge relay system" evidence="8">
    <location>
        <position position="879"/>
    </location>
</feature>
<feature type="domain" description="Peptidase S8/S53" evidence="9">
    <location>
        <begin position="1635"/>
        <end position="2090"/>
    </location>
</feature>
<feature type="active site" description="Charge relay system" evidence="8">
    <location>
        <position position="954"/>
    </location>
</feature>
<feature type="domain" description="Subtilisin-like protease fibronectin type-III" evidence="12">
    <location>
        <begin position="2167"/>
        <end position="2262"/>
    </location>
</feature>
<dbReference type="InterPro" id="IPR003137">
    <property type="entry name" value="PA_domain"/>
</dbReference>
<dbReference type="InterPro" id="IPR034197">
    <property type="entry name" value="Peptidases_S8_3"/>
</dbReference>
<dbReference type="InterPro" id="IPR045051">
    <property type="entry name" value="SBT"/>
</dbReference>
<feature type="domain" description="PA" evidence="10">
    <location>
        <begin position="382"/>
        <end position="455"/>
    </location>
</feature>
<feature type="domain" description="Inhibitor I9" evidence="11">
    <location>
        <begin position="11"/>
        <end position="89"/>
    </location>
</feature>
<dbReference type="Gene3D" id="3.30.70.80">
    <property type="entry name" value="Peptidase S8 propeptide/proteinase inhibitor I9"/>
    <property type="match status" value="3"/>
</dbReference>
<dbReference type="InterPro" id="IPR023828">
    <property type="entry name" value="Peptidase_S8_Ser-AS"/>
</dbReference>
<dbReference type="InterPro" id="IPR037045">
    <property type="entry name" value="S8pro/Inhibitor_I9_sf"/>
</dbReference>
<feature type="active site" description="Charge relay system" evidence="7 8">
    <location>
        <position position="1644"/>
    </location>
</feature>
<evidence type="ECO:0000259" key="11">
    <source>
        <dbReference type="Pfam" id="PF05922"/>
    </source>
</evidence>
<feature type="active site" description="Charge relay system" evidence="7 8">
    <location>
        <position position="2054"/>
    </location>
</feature>
<dbReference type="CDD" id="cd04852">
    <property type="entry name" value="Peptidases_S8_3"/>
    <property type="match status" value="3"/>
</dbReference>
<dbReference type="PROSITE" id="PS00138">
    <property type="entry name" value="SUBTILASE_SER"/>
    <property type="match status" value="3"/>
</dbReference>
<feature type="domain" description="Peptidase S8/S53" evidence="9">
    <location>
        <begin position="870"/>
        <end position="1360"/>
    </location>
</feature>
<dbReference type="GO" id="GO:0004252">
    <property type="term" value="F:serine-type endopeptidase activity"/>
    <property type="evidence" value="ECO:0007669"/>
    <property type="project" value="UniProtKB-UniRule"/>
</dbReference>
<dbReference type="InterPro" id="IPR010259">
    <property type="entry name" value="S8pro/Inhibitor_I9"/>
</dbReference>
<keyword evidence="5 8" id="KW-0720">Serine protease</keyword>
<dbReference type="CDD" id="cd02120">
    <property type="entry name" value="PA_subtilisin_like"/>
    <property type="match status" value="3"/>
</dbReference>
<protein>
    <recommendedName>
        <fullName evidence="15">Subtilase family protein</fullName>
    </recommendedName>
</protein>
<feature type="active site" description="Charge relay system" evidence="8">
    <location>
        <position position="199"/>
    </location>
</feature>
<keyword evidence="4 8" id="KW-0378">Hydrolase</keyword>
<dbReference type="InterPro" id="IPR000209">
    <property type="entry name" value="Peptidase_S8/S53_dom"/>
</dbReference>
<dbReference type="InterPro" id="IPR036852">
    <property type="entry name" value="Peptidase_S8/S53_dom_sf"/>
</dbReference>
<evidence type="ECO:0000313" key="14">
    <source>
        <dbReference type="Proteomes" id="UP000682877"/>
    </source>
</evidence>
<dbReference type="FunFam" id="2.60.40.2310:FF:000001">
    <property type="entry name" value="Subtilisin-like protease SBT1.5"/>
    <property type="match status" value="3"/>
</dbReference>
<dbReference type="EMBL" id="LR999451">
    <property type="protein sequence ID" value="CAE5959087.1"/>
    <property type="molecule type" value="Genomic_DNA"/>
</dbReference>
<dbReference type="Gene3D" id="2.60.40.2310">
    <property type="match status" value="3"/>
</dbReference>
<dbReference type="PRINTS" id="PR00723">
    <property type="entry name" value="SUBTILISIN"/>
</dbReference>
<feature type="active site" description="Charge relay system" evidence="8">
    <location>
        <position position="1324"/>
    </location>
</feature>
<proteinExistence type="inferred from homology"/>
<evidence type="ECO:0000256" key="5">
    <source>
        <dbReference type="ARBA" id="ARBA00022825"/>
    </source>
</evidence>
<keyword evidence="14" id="KW-1185">Reference proteome</keyword>